<evidence type="ECO:0000313" key="2">
    <source>
        <dbReference type="Ensembl" id="ENSEBUP00000016499.1"/>
    </source>
</evidence>
<feature type="region of interest" description="Disordered" evidence="1">
    <location>
        <begin position="172"/>
        <end position="204"/>
    </location>
</feature>
<evidence type="ECO:0000313" key="3">
    <source>
        <dbReference type="Proteomes" id="UP000694388"/>
    </source>
</evidence>
<feature type="compositionally biased region" description="Low complexity" evidence="1">
    <location>
        <begin position="177"/>
        <end position="191"/>
    </location>
</feature>
<dbReference type="GeneTree" id="ENSGT00940000155466"/>
<dbReference type="Ensembl" id="ENSEBUT00000017075.1">
    <property type="protein sequence ID" value="ENSEBUP00000016499.1"/>
    <property type="gene ID" value="ENSEBUG00000010348.1"/>
</dbReference>
<organism evidence="2 3">
    <name type="scientific">Eptatretus burgeri</name>
    <name type="common">Inshore hagfish</name>
    <dbReference type="NCBI Taxonomy" id="7764"/>
    <lineage>
        <taxon>Eukaryota</taxon>
        <taxon>Metazoa</taxon>
        <taxon>Chordata</taxon>
        <taxon>Craniata</taxon>
        <taxon>Vertebrata</taxon>
        <taxon>Cyclostomata</taxon>
        <taxon>Myxini</taxon>
        <taxon>Myxiniformes</taxon>
        <taxon>Myxinidae</taxon>
        <taxon>Eptatretinae</taxon>
        <taxon>Eptatretus</taxon>
    </lineage>
</organism>
<protein>
    <submittedName>
        <fullName evidence="2">Uncharacterized protein</fullName>
    </submittedName>
</protein>
<accession>A0A8C4QM06</accession>
<evidence type="ECO:0000256" key="1">
    <source>
        <dbReference type="SAM" id="MobiDB-lite"/>
    </source>
</evidence>
<proteinExistence type="predicted"/>
<sequence>MYQDLAISPIERSRPTNSPCRRVAVLDVPSVWSSNRKVPEYRVETRPKSTVNDLRRVQKVGDEPGLHGPPVLPRPASTFTAGARNTYHDGVPVAYSDKIVAFLRQPNVFEILQERQPGLARHHTLREKIQFVRTEATAGLQRLSGDADLVILLSLFEDEIMSFIPPPTLLHPSFNHSPRGSPGSSPQNSPGAQRANLRAPAPYKRDFEAKLRNFYRKLESKGYGQGPGKIK</sequence>
<reference evidence="2" key="2">
    <citation type="submission" date="2025-09" db="UniProtKB">
        <authorList>
            <consortium name="Ensembl"/>
        </authorList>
    </citation>
    <scope>IDENTIFICATION</scope>
</reference>
<name>A0A8C4QM06_EPTBU</name>
<reference evidence="2" key="1">
    <citation type="submission" date="2025-08" db="UniProtKB">
        <authorList>
            <consortium name="Ensembl"/>
        </authorList>
    </citation>
    <scope>IDENTIFICATION</scope>
</reference>
<dbReference type="Proteomes" id="UP000694388">
    <property type="component" value="Unplaced"/>
</dbReference>
<keyword evidence="3" id="KW-1185">Reference proteome</keyword>
<dbReference type="AlphaFoldDB" id="A0A8C4QM06"/>